<dbReference type="STRING" id="1888892.BFL28_19135"/>
<dbReference type="AlphaFoldDB" id="A0A1E3LTI3"/>
<proteinExistence type="predicted"/>
<evidence type="ECO:0000313" key="1">
    <source>
        <dbReference type="EMBL" id="ODP37033.1"/>
    </source>
</evidence>
<name>A0A1E3LTI3_9SPHN</name>
<dbReference type="Pfam" id="PF09550">
    <property type="entry name" value="Phage_TAC_6"/>
    <property type="match status" value="1"/>
</dbReference>
<accession>A0A1E3LTI3</accession>
<gene>
    <name evidence="1" type="ORF">BFL28_19135</name>
</gene>
<sequence length="64" mass="6752">MSEFAQAAARLAGQAGVVFGWTPDVFWAATPDELSTLVRALAGDEVAPPDRAAIARMMETFPDG</sequence>
<comment type="caution">
    <text evidence="1">The sequence shown here is derived from an EMBL/GenBank/DDBJ whole genome shotgun (WGS) entry which is preliminary data.</text>
</comment>
<keyword evidence="2" id="KW-1185">Reference proteome</keyword>
<dbReference type="OrthoDB" id="7582980at2"/>
<reference evidence="1 2" key="1">
    <citation type="submission" date="2016-08" db="EMBL/GenBank/DDBJ databases">
        <title>Draft genome of the agarase producing Sphingomonas sp. MCT13.</title>
        <authorList>
            <person name="D'Andrea M.M."/>
            <person name="Rossolini G.M."/>
            <person name="Thaller M.C."/>
        </authorList>
    </citation>
    <scope>NUCLEOTIDE SEQUENCE [LARGE SCALE GENOMIC DNA]</scope>
    <source>
        <strain evidence="1 2">MCT13</strain>
    </source>
</reference>
<dbReference type="Proteomes" id="UP000094487">
    <property type="component" value="Unassembled WGS sequence"/>
</dbReference>
<dbReference type="InterPro" id="IPR019056">
    <property type="entry name" value="Phage_TAC_6"/>
</dbReference>
<evidence type="ECO:0000313" key="2">
    <source>
        <dbReference type="Proteomes" id="UP000094487"/>
    </source>
</evidence>
<evidence type="ECO:0008006" key="3">
    <source>
        <dbReference type="Google" id="ProtNLM"/>
    </source>
</evidence>
<dbReference type="RefSeq" id="WP_069321216.1">
    <property type="nucleotide sequence ID" value="NZ_MDDS01000040.1"/>
</dbReference>
<dbReference type="EMBL" id="MDDS01000040">
    <property type="protein sequence ID" value="ODP37033.1"/>
    <property type="molecule type" value="Genomic_DNA"/>
</dbReference>
<organism evidence="1 2">
    <name type="scientific">Sphingomonas turrisvirgatae</name>
    <dbReference type="NCBI Taxonomy" id="1888892"/>
    <lineage>
        <taxon>Bacteria</taxon>
        <taxon>Pseudomonadati</taxon>
        <taxon>Pseudomonadota</taxon>
        <taxon>Alphaproteobacteria</taxon>
        <taxon>Sphingomonadales</taxon>
        <taxon>Sphingomonadaceae</taxon>
        <taxon>Sphingomonas</taxon>
    </lineage>
</organism>
<protein>
    <recommendedName>
        <fullName evidence="3">Phage tail assembly chaperone</fullName>
    </recommendedName>
</protein>